<dbReference type="Gene3D" id="2.130.10.10">
    <property type="entry name" value="YVTN repeat-like/Quinoprotein amine dehydrogenase"/>
    <property type="match status" value="1"/>
</dbReference>
<reference evidence="1 2" key="1">
    <citation type="submission" date="2011-08" db="EMBL/GenBank/DDBJ databases">
        <authorList>
            <person name="Liu Z.J."/>
            <person name="Shi F.L."/>
            <person name="Lu J.Q."/>
            <person name="Li M."/>
            <person name="Wang Z.L."/>
        </authorList>
    </citation>
    <scope>NUCLEOTIDE SEQUENCE [LARGE SCALE GENOMIC DNA]</scope>
    <source>
        <strain evidence="1 2">USNM 41457</strain>
    </source>
</reference>
<evidence type="ECO:0000313" key="1">
    <source>
        <dbReference type="EMBL" id="EJW02115.1"/>
    </source>
</evidence>
<comment type="caution">
    <text evidence="1">The sequence shown here is derived from an EMBL/GenBank/DDBJ whole genome shotgun (WGS) entry which is preliminary data.</text>
</comment>
<dbReference type="InterPro" id="IPR036322">
    <property type="entry name" value="WD40_repeat_dom_sf"/>
</dbReference>
<gene>
    <name evidence="1" type="ORF">EDEG_03433</name>
</gene>
<name>J9DHN1_EDHAE</name>
<dbReference type="SUPFAM" id="SSF50978">
    <property type="entry name" value="WD40 repeat-like"/>
    <property type="match status" value="1"/>
</dbReference>
<dbReference type="AlphaFoldDB" id="J9DHN1"/>
<protein>
    <recommendedName>
        <fullName evidence="3">Anaphase-promoting complex subunit 4 WD40 domain-containing protein</fullName>
    </recommendedName>
</protein>
<dbReference type="InterPro" id="IPR015943">
    <property type="entry name" value="WD40/YVTN_repeat-like_dom_sf"/>
</dbReference>
<dbReference type="Proteomes" id="UP000003163">
    <property type="component" value="Unassembled WGS sequence"/>
</dbReference>
<organism evidence="1 2">
    <name type="scientific">Edhazardia aedis (strain USNM 41457)</name>
    <name type="common">Microsporidian parasite</name>
    <dbReference type="NCBI Taxonomy" id="1003232"/>
    <lineage>
        <taxon>Eukaryota</taxon>
        <taxon>Fungi</taxon>
        <taxon>Fungi incertae sedis</taxon>
        <taxon>Microsporidia</taxon>
        <taxon>Edhazardia</taxon>
    </lineage>
</organism>
<accession>J9DHN1</accession>
<sequence length="269" mass="29937">MQFESITSMDANFTENKILTTQKSIKLYTVQNEALVLYSELVSSNKEPISAAQFISKTDNIAAITLDGTLCIFQESLKTLEKKVINGPIDALTAFKHENANIYSIILGCNGGYLKNVTFDGVSLSEPVNLPLSHRHGVVALSSNNKVVASIGEDRFLFLFSINISNNNVECSKLYEQKFEKDLKDVCVARDDVFENVLFSICVEDEVLVYFSSLDSIDFENVQKIDVKGCNSIKWTKSGYCLVVGTENGFRSFAPDDDGKYVEIDVEKL</sequence>
<evidence type="ECO:0000313" key="2">
    <source>
        <dbReference type="Proteomes" id="UP000003163"/>
    </source>
</evidence>
<proteinExistence type="predicted"/>
<keyword evidence="2" id="KW-1185">Reference proteome</keyword>
<dbReference type="STRING" id="1003232.J9DHN1"/>
<dbReference type="HOGENOM" id="CLU_1034484_0_0_1"/>
<dbReference type="InParanoid" id="J9DHN1"/>
<dbReference type="VEuPathDB" id="MicrosporidiaDB:EDEG_03433"/>
<evidence type="ECO:0008006" key="3">
    <source>
        <dbReference type="Google" id="ProtNLM"/>
    </source>
</evidence>
<dbReference type="EMBL" id="AFBI03000089">
    <property type="protein sequence ID" value="EJW02115.1"/>
    <property type="molecule type" value="Genomic_DNA"/>
</dbReference>
<reference evidence="2" key="2">
    <citation type="submission" date="2015-07" db="EMBL/GenBank/DDBJ databases">
        <title>Contrasting host-pathogen interactions and genome evolution in two generalist and specialist microsporidian pathogens of mosquitoes.</title>
        <authorList>
            <consortium name="The Broad Institute Genomics Platform"/>
            <consortium name="The Broad Institute Genome Sequencing Center for Infectious Disease"/>
            <person name="Cuomo C.A."/>
            <person name="Sanscrainte N.D."/>
            <person name="Goldberg J.M."/>
            <person name="Heiman D."/>
            <person name="Young S."/>
            <person name="Zeng Q."/>
            <person name="Becnel J.J."/>
            <person name="Birren B.W."/>
        </authorList>
    </citation>
    <scope>NUCLEOTIDE SEQUENCE [LARGE SCALE GENOMIC DNA]</scope>
    <source>
        <strain evidence="2">USNM 41457</strain>
    </source>
</reference>